<dbReference type="GO" id="GO:0003677">
    <property type="term" value="F:DNA binding"/>
    <property type="evidence" value="ECO:0007669"/>
    <property type="project" value="InterPro"/>
</dbReference>
<reference evidence="5" key="1">
    <citation type="submission" date="2016-11" db="EMBL/GenBank/DDBJ databases">
        <authorList>
            <person name="Varghese N."/>
            <person name="Submissions S."/>
        </authorList>
    </citation>
    <scope>NUCLEOTIDE SEQUENCE [LARGE SCALE GENOMIC DNA]</scope>
    <source>
        <strain evidence="5">DSM 100566</strain>
    </source>
</reference>
<sequence length="338" mass="37573">MALKLQKRGNTRFYYAVGTVGGQTIRKSLKTDNRAIAEEAKAVLEAKLYKDQIYGRGHRTTFGDAAALYLKQRPNARFVGPIVKLFGDQLIANILPIHIREAADTLLPNAKGSTKNRQVIGTARAIINHAAQMGLCDPIKVPHFPVEKPRRRAVDPDWILKFRRAARDRGLPHLASLCLFMFETGARISEVTRLKRSDIDLERRSADLGTTKNGEDGIAFFSETLAREISHLKPKHAHLFGYKNKSGVHGIWKSVCEDAEIDYVPPHQAGRHSLATALNRMGWSANDIAQAGRWKSVRLVQETYIHADQKGRAAADAISTLVSHTQAESTKKSIKSVD</sequence>
<evidence type="ECO:0000313" key="5">
    <source>
        <dbReference type="Proteomes" id="UP000184144"/>
    </source>
</evidence>
<dbReference type="InterPro" id="IPR011010">
    <property type="entry name" value="DNA_brk_join_enz"/>
</dbReference>
<dbReference type="AlphaFoldDB" id="A0A1M5CQJ3"/>
<evidence type="ECO:0000259" key="3">
    <source>
        <dbReference type="PROSITE" id="PS51898"/>
    </source>
</evidence>
<organism evidence="4 5">
    <name type="scientific">Litoreibacter ascidiaceicola</name>
    <dbReference type="NCBI Taxonomy" id="1486859"/>
    <lineage>
        <taxon>Bacteria</taxon>
        <taxon>Pseudomonadati</taxon>
        <taxon>Pseudomonadota</taxon>
        <taxon>Alphaproteobacteria</taxon>
        <taxon>Rhodobacterales</taxon>
        <taxon>Roseobacteraceae</taxon>
        <taxon>Litoreibacter</taxon>
    </lineage>
</organism>
<protein>
    <submittedName>
        <fullName evidence="4">Phage integrase family protein</fullName>
    </submittedName>
</protein>
<keyword evidence="2" id="KW-0233">DNA recombination</keyword>
<keyword evidence="5" id="KW-1185">Reference proteome</keyword>
<gene>
    <name evidence="4" type="ORF">SAMN05444273_107230</name>
</gene>
<keyword evidence="1" id="KW-0229">DNA integration</keyword>
<dbReference type="Proteomes" id="UP000184144">
    <property type="component" value="Unassembled WGS sequence"/>
</dbReference>
<dbReference type="InterPro" id="IPR013762">
    <property type="entry name" value="Integrase-like_cat_sf"/>
</dbReference>
<dbReference type="OrthoDB" id="7216962at2"/>
<dbReference type="EMBL" id="FQUV01000007">
    <property type="protein sequence ID" value="SHF56926.1"/>
    <property type="molecule type" value="Genomic_DNA"/>
</dbReference>
<dbReference type="STRING" id="1486859.SAMN05444273_107230"/>
<name>A0A1M5CQJ3_9RHOB</name>
<dbReference type="InterPro" id="IPR002104">
    <property type="entry name" value="Integrase_catalytic"/>
</dbReference>
<dbReference type="PANTHER" id="PTHR30349:SF64">
    <property type="entry name" value="PROPHAGE INTEGRASE INTD-RELATED"/>
    <property type="match status" value="1"/>
</dbReference>
<dbReference type="SUPFAM" id="SSF56349">
    <property type="entry name" value="DNA breaking-rejoining enzymes"/>
    <property type="match status" value="1"/>
</dbReference>
<proteinExistence type="predicted"/>
<dbReference type="InterPro" id="IPR050090">
    <property type="entry name" value="Tyrosine_recombinase_XerCD"/>
</dbReference>
<dbReference type="GO" id="GO:0015074">
    <property type="term" value="P:DNA integration"/>
    <property type="evidence" value="ECO:0007669"/>
    <property type="project" value="UniProtKB-KW"/>
</dbReference>
<dbReference type="Pfam" id="PF00589">
    <property type="entry name" value="Phage_integrase"/>
    <property type="match status" value="1"/>
</dbReference>
<evidence type="ECO:0000256" key="1">
    <source>
        <dbReference type="ARBA" id="ARBA00022908"/>
    </source>
</evidence>
<accession>A0A1M5CQJ3</accession>
<evidence type="ECO:0000256" key="2">
    <source>
        <dbReference type="ARBA" id="ARBA00023172"/>
    </source>
</evidence>
<dbReference type="PROSITE" id="PS51898">
    <property type="entry name" value="TYR_RECOMBINASE"/>
    <property type="match status" value="1"/>
</dbReference>
<evidence type="ECO:0000313" key="4">
    <source>
        <dbReference type="EMBL" id="SHF56926.1"/>
    </source>
</evidence>
<dbReference type="GO" id="GO:0006310">
    <property type="term" value="P:DNA recombination"/>
    <property type="evidence" value="ECO:0007669"/>
    <property type="project" value="UniProtKB-KW"/>
</dbReference>
<dbReference type="PANTHER" id="PTHR30349">
    <property type="entry name" value="PHAGE INTEGRASE-RELATED"/>
    <property type="match status" value="1"/>
</dbReference>
<dbReference type="Gene3D" id="1.10.443.10">
    <property type="entry name" value="Intergrase catalytic core"/>
    <property type="match status" value="1"/>
</dbReference>
<dbReference type="RefSeq" id="WP_073145457.1">
    <property type="nucleotide sequence ID" value="NZ_FQUV01000007.1"/>
</dbReference>
<feature type="domain" description="Tyr recombinase" evidence="3">
    <location>
        <begin position="149"/>
        <end position="317"/>
    </location>
</feature>